<evidence type="ECO:0000313" key="2">
    <source>
        <dbReference type="Proteomes" id="UP000008206"/>
    </source>
</evidence>
<dbReference type="STRING" id="497965.Cyan7822_3155"/>
<sequence length="161" mass="18815">MSMATEQQVKLYLAYWFQLGKKVLLRNGREQLLPKPIFSENSYSSEFENCWERLIDPKSGDCYLEGTNQTIQQLLSPAWEIIDCARCQMPVPVRQLGQPCPECPCSDIPLWPNTELPLPRSPVDTRERLNNLTQRLQKREYKIIPKKSQPIDRYDGEESRN</sequence>
<evidence type="ECO:0000313" key="1">
    <source>
        <dbReference type="EMBL" id="ADN15109.1"/>
    </source>
</evidence>
<keyword evidence="2" id="KW-1185">Reference proteome</keyword>
<dbReference type="HOGENOM" id="CLU_116628_0_0_3"/>
<protein>
    <submittedName>
        <fullName evidence="1">Uncharacterized protein</fullName>
    </submittedName>
</protein>
<proteinExistence type="predicted"/>
<dbReference type="AlphaFoldDB" id="E0UAY7"/>
<dbReference type="eggNOG" id="ENOG50317WH">
    <property type="taxonomic scope" value="Bacteria"/>
</dbReference>
<accession>E0UAY7</accession>
<gene>
    <name evidence="1" type="ordered locus">Cyan7822_3155</name>
</gene>
<organism evidence="1 2">
    <name type="scientific">Gloeothece verrucosa (strain PCC 7822)</name>
    <name type="common">Cyanothece sp. (strain PCC 7822)</name>
    <dbReference type="NCBI Taxonomy" id="497965"/>
    <lineage>
        <taxon>Bacteria</taxon>
        <taxon>Bacillati</taxon>
        <taxon>Cyanobacteriota</taxon>
        <taxon>Cyanophyceae</taxon>
        <taxon>Oscillatoriophycideae</taxon>
        <taxon>Chroococcales</taxon>
        <taxon>Aphanothecaceae</taxon>
        <taxon>Gloeothece</taxon>
        <taxon>Gloeothece verrucosa</taxon>
    </lineage>
</organism>
<dbReference type="KEGG" id="cyj:Cyan7822_3155"/>
<reference evidence="2" key="1">
    <citation type="journal article" date="2011" name="MBio">
        <title>Novel metabolic attributes of the genus Cyanothece, comprising a group of unicellular nitrogen-fixing Cyanobacteria.</title>
        <authorList>
            <person name="Bandyopadhyay A."/>
            <person name="Elvitigala T."/>
            <person name="Welsh E."/>
            <person name="Stockel J."/>
            <person name="Liberton M."/>
            <person name="Min H."/>
            <person name="Sherman L.A."/>
            <person name="Pakrasi H.B."/>
        </authorList>
    </citation>
    <scope>NUCLEOTIDE SEQUENCE [LARGE SCALE GENOMIC DNA]</scope>
    <source>
        <strain evidence="2">PCC 7822</strain>
    </source>
</reference>
<name>E0UAY7_GLOV7</name>
<dbReference type="Proteomes" id="UP000008206">
    <property type="component" value="Chromosome"/>
</dbReference>
<dbReference type="EMBL" id="CP002198">
    <property type="protein sequence ID" value="ADN15109.1"/>
    <property type="molecule type" value="Genomic_DNA"/>
</dbReference>